<sequence length="62" mass="6557">MPIADFTAPFPPDVAEAMQRRVAALLAGLPPITEEQRQKAVAILARRLPPAAPAAGRRIDAA</sequence>
<dbReference type="EMBL" id="JAUSUZ010000001">
    <property type="protein sequence ID" value="MDQ0363425.1"/>
    <property type="molecule type" value="Genomic_DNA"/>
</dbReference>
<accession>A0AAE3VTM5</accession>
<keyword evidence="2" id="KW-1185">Reference proteome</keyword>
<dbReference type="Proteomes" id="UP001240236">
    <property type="component" value="Unassembled WGS sequence"/>
</dbReference>
<reference evidence="1 2" key="1">
    <citation type="submission" date="2023-07" db="EMBL/GenBank/DDBJ databases">
        <title>Sequencing the genomes of 1000 actinobacteria strains.</title>
        <authorList>
            <person name="Klenk H.-P."/>
        </authorList>
    </citation>
    <scope>NUCLEOTIDE SEQUENCE [LARGE SCALE GENOMIC DNA]</scope>
    <source>
        <strain evidence="1 2">DSM 44709</strain>
    </source>
</reference>
<gene>
    <name evidence="1" type="ORF">J2S42_000094</name>
</gene>
<comment type="caution">
    <text evidence="1">The sequence shown here is derived from an EMBL/GenBank/DDBJ whole genome shotgun (WGS) entry which is preliminary data.</text>
</comment>
<dbReference type="AlphaFoldDB" id="A0AAE3VTM5"/>
<dbReference type="RefSeq" id="WP_307234051.1">
    <property type="nucleotide sequence ID" value="NZ_JAUSUZ010000001.1"/>
</dbReference>
<organism evidence="1 2">
    <name type="scientific">Catenuloplanes indicus</name>
    <dbReference type="NCBI Taxonomy" id="137267"/>
    <lineage>
        <taxon>Bacteria</taxon>
        <taxon>Bacillati</taxon>
        <taxon>Actinomycetota</taxon>
        <taxon>Actinomycetes</taxon>
        <taxon>Micromonosporales</taxon>
        <taxon>Micromonosporaceae</taxon>
        <taxon>Catenuloplanes</taxon>
    </lineage>
</organism>
<protein>
    <submittedName>
        <fullName evidence="1">Bifunctional pyridoxal-dependent enzyme with beta-cystathionase and maltose regulon repressor activities</fullName>
    </submittedName>
</protein>
<name>A0AAE3VTM5_9ACTN</name>
<evidence type="ECO:0000313" key="1">
    <source>
        <dbReference type="EMBL" id="MDQ0363425.1"/>
    </source>
</evidence>
<evidence type="ECO:0000313" key="2">
    <source>
        <dbReference type="Proteomes" id="UP001240236"/>
    </source>
</evidence>
<proteinExistence type="predicted"/>